<dbReference type="InterPro" id="IPR012337">
    <property type="entry name" value="RNaseH-like_sf"/>
</dbReference>
<dbReference type="Proteomes" id="UP001227230">
    <property type="component" value="Chromosome 11"/>
</dbReference>
<dbReference type="InterPro" id="IPR036397">
    <property type="entry name" value="RNaseH_sf"/>
</dbReference>
<evidence type="ECO:0000313" key="3">
    <source>
        <dbReference type="Proteomes" id="UP001227230"/>
    </source>
</evidence>
<organism evidence="2 3">
    <name type="scientific">Vitis vinifera</name>
    <name type="common">Grape</name>
    <dbReference type="NCBI Taxonomy" id="29760"/>
    <lineage>
        <taxon>Eukaryota</taxon>
        <taxon>Viridiplantae</taxon>
        <taxon>Streptophyta</taxon>
        <taxon>Embryophyta</taxon>
        <taxon>Tracheophyta</taxon>
        <taxon>Spermatophyta</taxon>
        <taxon>Magnoliopsida</taxon>
        <taxon>eudicotyledons</taxon>
        <taxon>Gunneridae</taxon>
        <taxon>Pentapetalae</taxon>
        <taxon>rosids</taxon>
        <taxon>Vitales</taxon>
        <taxon>Vitaceae</taxon>
        <taxon>Viteae</taxon>
        <taxon>Vitis</taxon>
    </lineage>
</organism>
<dbReference type="PANTHER" id="PTHR47266">
    <property type="entry name" value="ENDONUCLEASE-RELATED"/>
    <property type="match status" value="1"/>
</dbReference>
<dbReference type="InterPro" id="IPR041588">
    <property type="entry name" value="Integrase_H2C2"/>
</dbReference>
<dbReference type="EMBL" id="CP126658">
    <property type="protein sequence ID" value="WJZ98600.1"/>
    <property type="molecule type" value="Genomic_DNA"/>
</dbReference>
<feature type="domain" description="Integrase zinc-binding" evidence="1">
    <location>
        <begin position="2"/>
        <end position="51"/>
    </location>
</feature>
<name>A0ABY9CWN3_VITVI</name>
<dbReference type="InterPro" id="IPR052160">
    <property type="entry name" value="Gypsy_RT_Integrase-like"/>
</dbReference>
<reference evidence="2 3" key="1">
    <citation type="journal article" date="2023" name="Hortic Res">
        <title>The complete reference genome for grapevine (Vitis vinifera L.) genetics and breeding.</title>
        <authorList>
            <person name="Shi X."/>
            <person name="Cao S."/>
            <person name="Wang X."/>
            <person name="Huang S."/>
            <person name="Wang Y."/>
            <person name="Liu Z."/>
            <person name="Liu W."/>
            <person name="Leng X."/>
            <person name="Peng Y."/>
            <person name="Wang N."/>
            <person name="Wang Y."/>
            <person name="Ma Z."/>
            <person name="Xu X."/>
            <person name="Zhang F."/>
            <person name="Xue H."/>
            <person name="Zhong H."/>
            <person name="Wang Y."/>
            <person name="Zhang K."/>
            <person name="Velt A."/>
            <person name="Avia K."/>
            <person name="Holtgrawe D."/>
            <person name="Grimplet J."/>
            <person name="Matus J.T."/>
            <person name="Ware D."/>
            <person name="Wu X."/>
            <person name="Wang H."/>
            <person name="Liu C."/>
            <person name="Fang Y."/>
            <person name="Rustenholz C."/>
            <person name="Cheng Z."/>
            <person name="Xiao H."/>
            <person name="Zhou Y."/>
        </authorList>
    </citation>
    <scope>NUCLEOTIDE SEQUENCE [LARGE SCALE GENOMIC DNA]</scope>
    <source>
        <strain evidence="3">cv. Pinot noir / PN40024</strain>
        <tissue evidence="2">Leaf</tissue>
    </source>
</reference>
<dbReference type="SUPFAM" id="SSF53098">
    <property type="entry name" value="Ribonuclease H-like"/>
    <property type="match status" value="1"/>
</dbReference>
<keyword evidence="3" id="KW-1185">Reference proteome</keyword>
<dbReference type="Gene3D" id="3.30.420.10">
    <property type="entry name" value="Ribonuclease H-like superfamily/Ribonuclease H"/>
    <property type="match status" value="1"/>
</dbReference>
<dbReference type="Gene3D" id="1.10.340.70">
    <property type="match status" value="1"/>
</dbReference>
<protein>
    <recommendedName>
        <fullName evidence="1">Integrase zinc-binding domain-containing protein</fullName>
    </recommendedName>
</protein>
<gene>
    <name evidence="2" type="ORF">VitviT2T_017112</name>
</gene>
<accession>A0ABY9CWN3</accession>
<proteinExistence type="predicted"/>
<sequence>MESILHHCHSREVGRHFGATKTKVLQSGFYWHSLFKDSFNFFANCDRCQRVVNISRKNEMPLTNILEIELFDVWGIDFMGPFPSSCANRFILVVVDYVSKWVEAEAL</sequence>
<evidence type="ECO:0000259" key="1">
    <source>
        <dbReference type="Pfam" id="PF17921"/>
    </source>
</evidence>
<evidence type="ECO:0000313" key="2">
    <source>
        <dbReference type="EMBL" id="WJZ98600.1"/>
    </source>
</evidence>
<dbReference type="Pfam" id="PF17921">
    <property type="entry name" value="Integrase_H2C2"/>
    <property type="match status" value="1"/>
</dbReference>